<dbReference type="InParanoid" id="A0DNB2"/>
<dbReference type="EMBL" id="CT868511">
    <property type="protein sequence ID" value="CAK84529.1"/>
    <property type="molecule type" value="Genomic_DNA"/>
</dbReference>
<dbReference type="KEGG" id="ptm:GSPATT00039686001"/>
<feature type="transmembrane region" description="Helical" evidence="1">
    <location>
        <begin position="252"/>
        <end position="273"/>
    </location>
</feature>
<protein>
    <recommendedName>
        <fullName evidence="4">Transmembrane protein</fullName>
    </recommendedName>
</protein>
<organism evidence="2 3">
    <name type="scientific">Paramecium tetraurelia</name>
    <dbReference type="NCBI Taxonomy" id="5888"/>
    <lineage>
        <taxon>Eukaryota</taxon>
        <taxon>Sar</taxon>
        <taxon>Alveolata</taxon>
        <taxon>Ciliophora</taxon>
        <taxon>Intramacronucleata</taxon>
        <taxon>Oligohymenophorea</taxon>
        <taxon>Peniculida</taxon>
        <taxon>Parameciidae</taxon>
        <taxon>Paramecium</taxon>
    </lineage>
</organism>
<keyword evidence="1" id="KW-0812">Transmembrane</keyword>
<evidence type="ECO:0000313" key="2">
    <source>
        <dbReference type="EMBL" id="CAK84529.1"/>
    </source>
</evidence>
<accession>A0DNB2</accession>
<reference evidence="2 3" key="1">
    <citation type="journal article" date="2006" name="Nature">
        <title>Global trends of whole-genome duplications revealed by the ciliate Paramecium tetraurelia.</title>
        <authorList>
            <consortium name="Genoscope"/>
            <person name="Aury J.-M."/>
            <person name="Jaillon O."/>
            <person name="Duret L."/>
            <person name="Noel B."/>
            <person name="Jubin C."/>
            <person name="Porcel B.M."/>
            <person name="Segurens B."/>
            <person name="Daubin V."/>
            <person name="Anthouard V."/>
            <person name="Aiach N."/>
            <person name="Arnaiz O."/>
            <person name="Billaut A."/>
            <person name="Beisson J."/>
            <person name="Blanc I."/>
            <person name="Bouhouche K."/>
            <person name="Camara F."/>
            <person name="Duharcourt S."/>
            <person name="Guigo R."/>
            <person name="Gogendeau D."/>
            <person name="Katinka M."/>
            <person name="Keller A.-M."/>
            <person name="Kissmehl R."/>
            <person name="Klotz C."/>
            <person name="Koll F."/>
            <person name="Le Moue A."/>
            <person name="Lepere C."/>
            <person name="Malinsky S."/>
            <person name="Nowacki M."/>
            <person name="Nowak J.K."/>
            <person name="Plattner H."/>
            <person name="Poulain J."/>
            <person name="Ruiz F."/>
            <person name="Serrano V."/>
            <person name="Zagulski M."/>
            <person name="Dessen P."/>
            <person name="Betermier M."/>
            <person name="Weissenbach J."/>
            <person name="Scarpelli C."/>
            <person name="Schachter V."/>
            <person name="Sperling L."/>
            <person name="Meyer E."/>
            <person name="Cohen J."/>
            <person name="Wincker P."/>
        </authorList>
    </citation>
    <scope>NUCLEOTIDE SEQUENCE [LARGE SCALE GENOMIC DNA]</scope>
    <source>
        <strain evidence="2 3">Stock d4-2</strain>
    </source>
</reference>
<feature type="transmembrane region" description="Helical" evidence="1">
    <location>
        <begin position="138"/>
        <end position="165"/>
    </location>
</feature>
<evidence type="ECO:0000313" key="3">
    <source>
        <dbReference type="Proteomes" id="UP000000600"/>
    </source>
</evidence>
<keyword evidence="1" id="KW-0472">Membrane</keyword>
<keyword evidence="1" id="KW-1133">Transmembrane helix</keyword>
<feature type="transmembrane region" description="Helical" evidence="1">
    <location>
        <begin position="227"/>
        <end position="246"/>
    </location>
</feature>
<sequence length="530" mass="63204">RQLFEDSNANITFKITPIGQIVISEQEQTQAEQIMLVQQQFSLIFLILIPISIVTNLFDYLWAVLEILSWVNNFYFLNVNYPFNVEVLLLNSDWSSIINFPTYQELNQPGCDYYFQAPKRFQDKGIDPLFINNAQIPFMFILSALSLYLINYIFLVFFSYLNLFFNKEIKLNRKRFSIFNLQVIKKTVNTQVKPIDQVQVENKQYIQRIITFLSFTSNGFKNKIKQTLTLCLLDITLACMLQFTFSKPDSNIIVGVNQLMAFFATGLILFQLFQSYFVLNIHKCLAENKQFQEKYEIYYENINTDDSFGYYYNFFGITRKITYVCFLVLYYYIPILQTLFCFSSTSLGFFLLCYKNPYNFNLTLIHLIIVIISISDLINIQFIKENIINLGWVIISLILFSILIEICSLIQGILQYFYNCFVFIKIQERNKTRPKKIRLQKSKSKMQNENSSKQLIKEAIQIEIYHAIKYLNKEDFSFQFEIYIIIDYFFRIFAIVQFYDSIHIWFLYYLYLNLFQFSTVKQEQQKSKFF</sequence>
<evidence type="ECO:0008006" key="4">
    <source>
        <dbReference type="Google" id="ProtNLM"/>
    </source>
</evidence>
<feature type="transmembrane region" description="Helical" evidence="1">
    <location>
        <begin position="43"/>
        <end position="65"/>
    </location>
</feature>
<evidence type="ECO:0000256" key="1">
    <source>
        <dbReference type="SAM" id="Phobius"/>
    </source>
</evidence>
<dbReference type="RefSeq" id="XP_001451926.1">
    <property type="nucleotide sequence ID" value="XM_001451889.1"/>
</dbReference>
<feature type="transmembrane region" description="Helical" evidence="1">
    <location>
        <begin position="329"/>
        <end position="352"/>
    </location>
</feature>
<dbReference type="GeneID" id="5037711"/>
<dbReference type="PANTHER" id="PTHR38934:SF6">
    <property type="entry name" value="CHROMOSOME UNDETERMINED SCAFFOLD_176, WHOLE GENOME SHOTGUN SEQUENCE"/>
    <property type="match status" value="1"/>
</dbReference>
<feature type="non-terminal residue" evidence="2">
    <location>
        <position position="1"/>
    </location>
</feature>
<gene>
    <name evidence="2" type="ORF">GSPATT00039686001</name>
</gene>
<dbReference type="AlphaFoldDB" id="A0DNB2"/>
<feature type="transmembrane region" description="Helical" evidence="1">
    <location>
        <begin position="358"/>
        <end position="378"/>
    </location>
</feature>
<feature type="transmembrane region" description="Helical" evidence="1">
    <location>
        <begin position="390"/>
        <end position="414"/>
    </location>
</feature>
<feature type="transmembrane region" description="Helical" evidence="1">
    <location>
        <begin position="488"/>
        <end position="511"/>
    </location>
</feature>
<name>A0DNB2_PARTE</name>
<keyword evidence="3" id="KW-1185">Reference proteome</keyword>
<proteinExistence type="predicted"/>
<dbReference type="Proteomes" id="UP000000600">
    <property type="component" value="Unassembled WGS sequence"/>
</dbReference>
<dbReference type="HOGENOM" id="CLU_032191_0_0_1"/>
<dbReference type="PANTHER" id="PTHR38934">
    <property type="entry name" value="HYPHALLY REGULATED CELL WALL PROTEIN 1"/>
    <property type="match status" value="1"/>
</dbReference>